<comment type="caution">
    <text evidence="1">The sequence shown here is derived from an EMBL/GenBank/DDBJ whole genome shotgun (WGS) entry which is preliminary data.</text>
</comment>
<evidence type="ECO:0000313" key="1">
    <source>
        <dbReference type="EMBL" id="KAG7455671.1"/>
    </source>
</evidence>
<reference evidence="1 2" key="1">
    <citation type="journal article" date="2021" name="Sci. Rep.">
        <title>Chromosome anchoring in Senegalese sole (Solea senegalensis) reveals sex-associated markers and genome rearrangements in flatfish.</title>
        <authorList>
            <person name="Guerrero-Cozar I."/>
            <person name="Gomez-Garrido J."/>
            <person name="Berbel C."/>
            <person name="Martinez-Blanch J.F."/>
            <person name="Alioto T."/>
            <person name="Claros M.G."/>
            <person name="Gagnaire P.A."/>
            <person name="Manchado M."/>
        </authorList>
    </citation>
    <scope>NUCLEOTIDE SEQUENCE [LARGE SCALE GENOMIC DNA]</scope>
    <source>
        <strain evidence="1">Sse05_10M</strain>
    </source>
</reference>
<name>A0AAV6PER1_SOLSE</name>
<gene>
    <name evidence="1" type="ORF">JOB18_011959</name>
</gene>
<sequence>MARAGCNSIQMPAIRQQRRRLISNNMTDFLLVEAEPRFTSSPLEKLTVSCVKTAIPNT</sequence>
<dbReference type="AlphaFoldDB" id="A0AAV6PER1"/>
<proteinExistence type="predicted"/>
<dbReference type="EMBL" id="JAGKHQ010001487">
    <property type="protein sequence ID" value="KAG7455671.1"/>
    <property type="molecule type" value="Genomic_DNA"/>
</dbReference>
<keyword evidence="2" id="KW-1185">Reference proteome</keyword>
<protein>
    <submittedName>
        <fullName evidence="1">Uncharacterized protein</fullName>
    </submittedName>
</protein>
<evidence type="ECO:0000313" key="2">
    <source>
        <dbReference type="Proteomes" id="UP000693946"/>
    </source>
</evidence>
<organism evidence="1 2">
    <name type="scientific">Solea senegalensis</name>
    <name type="common">Senegalese sole</name>
    <dbReference type="NCBI Taxonomy" id="28829"/>
    <lineage>
        <taxon>Eukaryota</taxon>
        <taxon>Metazoa</taxon>
        <taxon>Chordata</taxon>
        <taxon>Craniata</taxon>
        <taxon>Vertebrata</taxon>
        <taxon>Euteleostomi</taxon>
        <taxon>Actinopterygii</taxon>
        <taxon>Neopterygii</taxon>
        <taxon>Teleostei</taxon>
        <taxon>Neoteleostei</taxon>
        <taxon>Acanthomorphata</taxon>
        <taxon>Carangaria</taxon>
        <taxon>Pleuronectiformes</taxon>
        <taxon>Pleuronectoidei</taxon>
        <taxon>Soleidae</taxon>
        <taxon>Solea</taxon>
    </lineage>
</organism>
<accession>A0AAV6PER1</accession>
<dbReference type="Proteomes" id="UP000693946">
    <property type="component" value="Unassembled WGS sequence"/>
</dbReference>